<feature type="transmembrane region" description="Helical" evidence="1">
    <location>
        <begin position="87"/>
        <end position="111"/>
    </location>
</feature>
<sequence length="183" mass="20884">MKIQVKKMDKVIFFLAFIIFLPIIWFFGKDVPYQDLSDIFDSLKDTAAIIFAILGAWIAVIYPKDLKAIFHVNNSKDIEATVVFEKLISSLIIVTFTLIVMIASMPIMALIKNIPFFQGYKEYLRQALLLYIYLLTLAQVYALLATLIPNIKMLIDLARAKSSAEVLRRNCSVNDESNNDSHQ</sequence>
<comment type="caution">
    <text evidence="2">The sequence shown here is derived from an EMBL/GenBank/DDBJ whole genome shotgun (WGS) entry which is preliminary data.</text>
</comment>
<evidence type="ECO:0000313" key="3">
    <source>
        <dbReference type="Proteomes" id="UP000013028"/>
    </source>
</evidence>
<evidence type="ECO:0000256" key="1">
    <source>
        <dbReference type="SAM" id="Phobius"/>
    </source>
</evidence>
<evidence type="ECO:0000313" key="2">
    <source>
        <dbReference type="EMBL" id="ENV42128.1"/>
    </source>
</evidence>
<name>A0AAV3IQU2_ACINO</name>
<organism evidence="2 3">
    <name type="scientific">Acinetobacter nosocomialis NIPH 386</name>
    <dbReference type="NCBI Taxonomy" id="1217985"/>
    <lineage>
        <taxon>Bacteria</taxon>
        <taxon>Pseudomonadati</taxon>
        <taxon>Pseudomonadota</taxon>
        <taxon>Gammaproteobacteria</taxon>
        <taxon>Moraxellales</taxon>
        <taxon>Moraxellaceae</taxon>
        <taxon>Acinetobacter</taxon>
        <taxon>Acinetobacter calcoaceticus/baumannii complex</taxon>
    </lineage>
</organism>
<dbReference type="Proteomes" id="UP000013028">
    <property type="component" value="Unassembled WGS sequence"/>
</dbReference>
<gene>
    <name evidence="2" type="ORF">F958_00746</name>
</gene>
<keyword evidence="1" id="KW-0472">Membrane</keyword>
<feature type="transmembrane region" description="Helical" evidence="1">
    <location>
        <begin position="131"/>
        <end position="151"/>
    </location>
</feature>
<dbReference type="EMBL" id="APPP01000007">
    <property type="protein sequence ID" value="ENV42128.1"/>
    <property type="molecule type" value="Genomic_DNA"/>
</dbReference>
<proteinExistence type="predicted"/>
<feature type="transmembrane region" description="Helical" evidence="1">
    <location>
        <begin position="48"/>
        <end position="66"/>
    </location>
</feature>
<feature type="transmembrane region" description="Helical" evidence="1">
    <location>
        <begin position="12"/>
        <end position="28"/>
    </location>
</feature>
<protein>
    <submittedName>
        <fullName evidence="2">Uncharacterized protein</fullName>
    </submittedName>
</protein>
<accession>A0AAV3IQU2</accession>
<keyword evidence="1" id="KW-0812">Transmembrane</keyword>
<dbReference type="AlphaFoldDB" id="A0AAV3IQU2"/>
<keyword evidence="1" id="KW-1133">Transmembrane helix</keyword>
<reference evidence="2 3" key="1">
    <citation type="submission" date="2013-02" db="EMBL/GenBank/DDBJ databases">
        <title>The Genome Sequence of Acinetobacter nosocomialis NIPH 386.</title>
        <authorList>
            <consortium name="The Broad Institute Genome Sequencing Platform"/>
            <consortium name="The Broad Institute Genome Sequencing Center for Infectious Disease"/>
            <person name="Cerqueira G."/>
            <person name="Feldgarden M."/>
            <person name="Courvalin P."/>
            <person name="Perichon B."/>
            <person name="Grillot-Courvalin C."/>
            <person name="Clermont D."/>
            <person name="Rocha E."/>
            <person name="Yoon E.-J."/>
            <person name="Nemec A."/>
            <person name="Walker B."/>
            <person name="Young S.K."/>
            <person name="Zeng Q."/>
            <person name="Gargeya S."/>
            <person name="Fitzgerald M."/>
            <person name="Haas B."/>
            <person name="Abouelleil A."/>
            <person name="Alvarado L."/>
            <person name="Arachchi H.M."/>
            <person name="Berlin A.M."/>
            <person name="Chapman S.B."/>
            <person name="Dewar J."/>
            <person name="Goldberg J."/>
            <person name="Griggs A."/>
            <person name="Gujja S."/>
            <person name="Hansen M."/>
            <person name="Howarth C."/>
            <person name="Imamovic A."/>
            <person name="Larimer J."/>
            <person name="McCowan C."/>
            <person name="Murphy C."/>
            <person name="Neiman D."/>
            <person name="Pearson M."/>
            <person name="Priest M."/>
            <person name="Roberts A."/>
            <person name="Saif S."/>
            <person name="Shea T."/>
            <person name="Sisk P."/>
            <person name="Sykes S."/>
            <person name="Wortman J."/>
            <person name="Nusbaum C."/>
            <person name="Birren B."/>
        </authorList>
    </citation>
    <scope>NUCLEOTIDE SEQUENCE [LARGE SCALE GENOMIC DNA]</scope>
    <source>
        <strain evidence="2 3">NIPH 386</strain>
    </source>
</reference>